<keyword evidence="3 5" id="KW-0479">Metal-binding</keyword>
<dbReference type="InterPro" id="IPR002403">
    <property type="entry name" value="Cyt_P450_E_grp-IV"/>
</dbReference>
<dbReference type="GO" id="GO:0016705">
    <property type="term" value="F:oxidoreductase activity, acting on paired donors, with incorporation or reduction of molecular oxygen"/>
    <property type="evidence" value="ECO:0007669"/>
    <property type="project" value="InterPro"/>
</dbReference>
<keyword evidence="5" id="KW-0560">Oxidoreductase</keyword>
<dbReference type="PRINTS" id="PR00465">
    <property type="entry name" value="EP450IV"/>
</dbReference>
<keyword evidence="8" id="KW-1185">Reference proteome</keyword>
<keyword evidence="6" id="KW-0812">Transmembrane</keyword>
<dbReference type="GO" id="GO:0004497">
    <property type="term" value="F:monooxygenase activity"/>
    <property type="evidence" value="ECO:0007669"/>
    <property type="project" value="UniProtKB-KW"/>
</dbReference>
<reference evidence="7" key="2">
    <citation type="submission" date="2021-03" db="UniProtKB">
        <authorList>
            <consortium name="EnsemblPlants"/>
        </authorList>
    </citation>
    <scope>IDENTIFICATION</scope>
</reference>
<evidence type="ECO:0000256" key="1">
    <source>
        <dbReference type="ARBA" id="ARBA00010617"/>
    </source>
</evidence>
<evidence type="ECO:0000256" key="3">
    <source>
        <dbReference type="ARBA" id="ARBA00022723"/>
    </source>
</evidence>
<dbReference type="InterPro" id="IPR050529">
    <property type="entry name" value="CYP450_sterol_14alpha_dmase"/>
</dbReference>
<proteinExistence type="inferred from homology"/>
<dbReference type="InterPro" id="IPR036396">
    <property type="entry name" value="Cyt_P450_sf"/>
</dbReference>
<dbReference type="GO" id="GO:0020037">
    <property type="term" value="F:heme binding"/>
    <property type="evidence" value="ECO:0007669"/>
    <property type="project" value="InterPro"/>
</dbReference>
<organism evidence="7 8">
    <name type="scientific">Chenopodium quinoa</name>
    <name type="common">Quinoa</name>
    <dbReference type="NCBI Taxonomy" id="63459"/>
    <lineage>
        <taxon>Eukaryota</taxon>
        <taxon>Viridiplantae</taxon>
        <taxon>Streptophyta</taxon>
        <taxon>Embryophyta</taxon>
        <taxon>Tracheophyta</taxon>
        <taxon>Spermatophyta</taxon>
        <taxon>Magnoliopsida</taxon>
        <taxon>eudicotyledons</taxon>
        <taxon>Gunneridae</taxon>
        <taxon>Pentapetalae</taxon>
        <taxon>Caryophyllales</taxon>
        <taxon>Chenopodiaceae</taxon>
        <taxon>Chenopodioideae</taxon>
        <taxon>Atripliceae</taxon>
        <taxon>Chenopodium</taxon>
    </lineage>
</organism>
<dbReference type="Gene3D" id="1.10.630.10">
    <property type="entry name" value="Cytochrome P450"/>
    <property type="match status" value="2"/>
</dbReference>
<evidence type="ECO:0000256" key="2">
    <source>
        <dbReference type="ARBA" id="ARBA00022617"/>
    </source>
</evidence>
<evidence type="ECO:0008006" key="9">
    <source>
        <dbReference type="Google" id="ProtNLM"/>
    </source>
</evidence>
<dbReference type="PROSITE" id="PS00086">
    <property type="entry name" value="CYTOCHROME_P450"/>
    <property type="match status" value="1"/>
</dbReference>
<protein>
    <recommendedName>
        <fullName evidence="9">Cytochrome P450</fullName>
    </recommendedName>
</protein>
<dbReference type="EnsemblPlants" id="AUR62027540-RA">
    <property type="protein sequence ID" value="AUR62027540-RA:cds"/>
    <property type="gene ID" value="AUR62027540"/>
</dbReference>
<dbReference type="PANTHER" id="PTHR24304:SF2">
    <property type="entry name" value="24-HYDROXYCHOLESTEROL 7-ALPHA-HYDROXYLASE"/>
    <property type="match status" value="1"/>
</dbReference>
<feature type="transmembrane region" description="Helical" evidence="6">
    <location>
        <begin position="12"/>
        <end position="31"/>
    </location>
</feature>
<name>A0A803MDJ7_CHEQI</name>
<dbReference type="GO" id="GO:0005506">
    <property type="term" value="F:iron ion binding"/>
    <property type="evidence" value="ECO:0007669"/>
    <property type="project" value="InterPro"/>
</dbReference>
<dbReference type="Proteomes" id="UP000596660">
    <property type="component" value="Unplaced"/>
</dbReference>
<keyword evidence="2 5" id="KW-0349">Heme</keyword>
<dbReference type="AlphaFoldDB" id="A0A803MDJ7"/>
<keyword evidence="4 5" id="KW-0408">Iron</keyword>
<keyword evidence="5" id="KW-0503">Monooxygenase</keyword>
<evidence type="ECO:0000256" key="4">
    <source>
        <dbReference type="ARBA" id="ARBA00023004"/>
    </source>
</evidence>
<keyword evidence="6" id="KW-0472">Membrane</keyword>
<dbReference type="InterPro" id="IPR017972">
    <property type="entry name" value="Cyt_P450_CS"/>
</dbReference>
<accession>A0A803MDJ7</accession>
<evidence type="ECO:0000313" key="8">
    <source>
        <dbReference type="Proteomes" id="UP000596660"/>
    </source>
</evidence>
<keyword evidence="6" id="KW-1133">Transmembrane helix</keyword>
<dbReference type="PANTHER" id="PTHR24304">
    <property type="entry name" value="CYTOCHROME P450 FAMILY 7"/>
    <property type="match status" value="1"/>
</dbReference>
<comment type="similarity">
    <text evidence="1 5">Belongs to the cytochrome P450 family.</text>
</comment>
<evidence type="ECO:0000256" key="6">
    <source>
        <dbReference type="SAM" id="Phobius"/>
    </source>
</evidence>
<sequence>MMMIDIMNNKLQLLLNVVLFIVTTIVIKWALKILFRGSKRLPPLVKGRRPLIGGVVRFLSNPIEMLNEEYQTLGSVFTMNAVYKNITFLLEPDVSAHFFKAGESELSQREVYRFTVPIFGPGVFYDTEYSVRQEQFHFFEDALRIDNLRGYADAMFEEVQDYFSKWEEKGEVDLKQEMENIIILMASRCFLGKDIRDSLSKDIITLIKEINVAMVPLTTLFPYLPIPPHNRRDKARKKLDEVFSNIIASRKSSKKIKDDMLQCLIDSKYKDGRATSVGEVTGLLVTALYGGQHTGAATSIWTGVSLLHYKQHCLTILFNRLPYIYKRPNDYDPERFNPERNEDRLAGPFSFLSFGGGKHSCLGQPFAYLMVTAVWSYLLRNFELELISPFPETEQNDVVWSVKGKVTVHYERRKLSMD</sequence>
<evidence type="ECO:0000256" key="5">
    <source>
        <dbReference type="RuleBase" id="RU000461"/>
    </source>
</evidence>
<dbReference type="SUPFAM" id="SSF48264">
    <property type="entry name" value="Cytochrome P450"/>
    <property type="match status" value="1"/>
</dbReference>
<evidence type="ECO:0000313" key="7">
    <source>
        <dbReference type="EnsemblPlants" id="AUR62027540-RA:cds"/>
    </source>
</evidence>
<dbReference type="InterPro" id="IPR001128">
    <property type="entry name" value="Cyt_P450"/>
</dbReference>
<dbReference type="Pfam" id="PF00067">
    <property type="entry name" value="p450"/>
    <property type="match status" value="2"/>
</dbReference>
<dbReference type="Gramene" id="AUR62027540-RA">
    <property type="protein sequence ID" value="AUR62027540-RA:cds"/>
    <property type="gene ID" value="AUR62027540"/>
</dbReference>
<reference evidence="7" key="1">
    <citation type="journal article" date="2017" name="Nature">
        <title>The genome of Chenopodium quinoa.</title>
        <authorList>
            <person name="Jarvis D.E."/>
            <person name="Ho Y.S."/>
            <person name="Lightfoot D.J."/>
            <person name="Schmoeckel S.M."/>
            <person name="Li B."/>
            <person name="Borm T.J.A."/>
            <person name="Ohyanagi H."/>
            <person name="Mineta K."/>
            <person name="Michell C.T."/>
            <person name="Saber N."/>
            <person name="Kharbatia N.M."/>
            <person name="Rupper R.R."/>
            <person name="Sharp A.R."/>
            <person name="Dally N."/>
            <person name="Boughton B.A."/>
            <person name="Woo Y.H."/>
            <person name="Gao G."/>
            <person name="Schijlen E.G.W.M."/>
            <person name="Guo X."/>
            <person name="Momin A.A."/>
            <person name="Negrao S."/>
            <person name="Al-Babili S."/>
            <person name="Gehring C."/>
            <person name="Roessner U."/>
            <person name="Jung C."/>
            <person name="Murphy K."/>
            <person name="Arold S.T."/>
            <person name="Gojobori T."/>
            <person name="van der Linden C.G."/>
            <person name="van Loo E.N."/>
            <person name="Jellen E.N."/>
            <person name="Maughan P.J."/>
            <person name="Tester M."/>
        </authorList>
    </citation>
    <scope>NUCLEOTIDE SEQUENCE [LARGE SCALE GENOMIC DNA]</scope>
    <source>
        <strain evidence="7">cv. PI 614886</strain>
    </source>
</reference>